<organism evidence="1 2">
    <name type="scientific">Mauremys mutica</name>
    <name type="common">yellowpond turtle</name>
    <dbReference type="NCBI Taxonomy" id="74926"/>
    <lineage>
        <taxon>Eukaryota</taxon>
        <taxon>Metazoa</taxon>
        <taxon>Chordata</taxon>
        <taxon>Craniata</taxon>
        <taxon>Vertebrata</taxon>
        <taxon>Euteleostomi</taxon>
        <taxon>Archelosauria</taxon>
        <taxon>Testudinata</taxon>
        <taxon>Testudines</taxon>
        <taxon>Cryptodira</taxon>
        <taxon>Durocryptodira</taxon>
        <taxon>Testudinoidea</taxon>
        <taxon>Geoemydidae</taxon>
        <taxon>Geoemydinae</taxon>
        <taxon>Mauremys</taxon>
    </lineage>
</organism>
<gene>
    <name evidence="1" type="ORF">KIL84_001986</name>
</gene>
<protein>
    <submittedName>
        <fullName evidence="1">Uncharacterized protein</fullName>
    </submittedName>
</protein>
<sequence length="111" mass="11643">MVLVISVPKMNPGAHWAGHAGMVHLAEPMKARGGGQALDPRFLAVAATDRNKGWEQPAGVHEVTDPKSFSHLDQLPVAQPEVKASPMSIRTWLTGAPSCQVASGFGSGLGH</sequence>
<accession>A0A9D3XJW9</accession>
<keyword evidence="2" id="KW-1185">Reference proteome</keyword>
<name>A0A9D3XJW9_9SAUR</name>
<comment type="caution">
    <text evidence="1">The sequence shown here is derived from an EMBL/GenBank/DDBJ whole genome shotgun (WGS) entry which is preliminary data.</text>
</comment>
<evidence type="ECO:0000313" key="2">
    <source>
        <dbReference type="Proteomes" id="UP000827986"/>
    </source>
</evidence>
<reference evidence="1" key="1">
    <citation type="submission" date="2021-09" db="EMBL/GenBank/DDBJ databases">
        <title>The genome of Mauremys mutica provides insights into the evolution of semi-aquatic lifestyle.</title>
        <authorList>
            <person name="Gong S."/>
            <person name="Gao Y."/>
        </authorList>
    </citation>
    <scope>NUCLEOTIDE SEQUENCE</scope>
    <source>
        <strain evidence="1">MM-2020</strain>
        <tissue evidence="1">Muscle</tissue>
    </source>
</reference>
<dbReference type="AlphaFoldDB" id="A0A9D3XJW9"/>
<dbReference type="EMBL" id="JAHDVG010000469">
    <property type="protein sequence ID" value="KAH1181052.1"/>
    <property type="molecule type" value="Genomic_DNA"/>
</dbReference>
<evidence type="ECO:0000313" key="1">
    <source>
        <dbReference type="EMBL" id="KAH1181052.1"/>
    </source>
</evidence>
<proteinExistence type="predicted"/>
<dbReference type="Proteomes" id="UP000827986">
    <property type="component" value="Unassembled WGS sequence"/>
</dbReference>